<keyword evidence="2" id="KW-0805">Transcription regulation</keyword>
<dbReference type="InterPro" id="IPR017930">
    <property type="entry name" value="Myb_dom"/>
</dbReference>
<evidence type="ECO:0000256" key="5">
    <source>
        <dbReference type="ARBA" id="ARBA00023242"/>
    </source>
</evidence>
<dbReference type="PANTHER" id="PTHR46621:SF1">
    <property type="entry name" value="SNRNA-ACTIVATING PROTEIN COMPLEX SUBUNIT 4"/>
    <property type="match status" value="1"/>
</dbReference>
<evidence type="ECO:0000256" key="3">
    <source>
        <dbReference type="ARBA" id="ARBA00023125"/>
    </source>
</evidence>
<feature type="region of interest" description="Disordered" evidence="7">
    <location>
        <begin position="844"/>
        <end position="877"/>
    </location>
</feature>
<name>A0A6J1SEY0_FRAOC</name>
<organism evidence="8 9">
    <name type="scientific">Frankliniella occidentalis</name>
    <name type="common">Western flower thrips</name>
    <name type="synonym">Euthrips occidentalis</name>
    <dbReference type="NCBI Taxonomy" id="133901"/>
    <lineage>
        <taxon>Eukaryota</taxon>
        <taxon>Metazoa</taxon>
        <taxon>Ecdysozoa</taxon>
        <taxon>Arthropoda</taxon>
        <taxon>Hexapoda</taxon>
        <taxon>Insecta</taxon>
        <taxon>Pterygota</taxon>
        <taxon>Neoptera</taxon>
        <taxon>Paraneoptera</taxon>
        <taxon>Thysanoptera</taxon>
        <taxon>Terebrantia</taxon>
        <taxon>Thripoidea</taxon>
        <taxon>Thripidae</taxon>
        <taxon>Frankliniella</taxon>
    </lineage>
</organism>
<dbReference type="PROSITE" id="PS51294">
    <property type="entry name" value="HTH_MYB"/>
    <property type="match status" value="3"/>
</dbReference>
<dbReference type="GO" id="GO:0042796">
    <property type="term" value="P:snRNA transcription by RNA polymerase III"/>
    <property type="evidence" value="ECO:0007669"/>
    <property type="project" value="TreeGrafter"/>
</dbReference>
<dbReference type="AlphaFoldDB" id="A0A6J1SEY0"/>
<evidence type="ECO:0000313" key="8">
    <source>
        <dbReference type="Proteomes" id="UP000504606"/>
    </source>
</evidence>
<dbReference type="Gene3D" id="1.10.10.60">
    <property type="entry name" value="Homeodomain-like"/>
    <property type="match status" value="4"/>
</dbReference>
<dbReference type="KEGG" id="foc:113206136"/>
<evidence type="ECO:0000256" key="2">
    <source>
        <dbReference type="ARBA" id="ARBA00023015"/>
    </source>
</evidence>
<dbReference type="Pfam" id="PF13921">
    <property type="entry name" value="Myb_DNA-bind_6"/>
    <property type="match status" value="1"/>
</dbReference>
<keyword evidence="5" id="KW-0539">Nucleus</keyword>
<evidence type="ECO:0000313" key="9">
    <source>
        <dbReference type="RefSeq" id="XP_026277859.1"/>
    </source>
</evidence>
<keyword evidence="4" id="KW-0804">Transcription</keyword>
<dbReference type="Pfam" id="PF00249">
    <property type="entry name" value="Myb_DNA-binding"/>
    <property type="match status" value="2"/>
</dbReference>
<keyword evidence="6" id="KW-0175">Coiled coil</keyword>
<dbReference type="Proteomes" id="UP000504606">
    <property type="component" value="Unplaced"/>
</dbReference>
<sequence length="941" mass="107858">MEDADEEKVKLLESIRLQDAALSVVVDDTIATLDSDSDGERDSEHEGMSTVTDDTVPSAAIEEENSIDNEDTCKNPSWAEALEANQEYDAVLAQLEAEIRQNIAKVVKQLNEVQDNIHSNSNLGNSINMKSQWMYVFGMPYFKTENFYPCPFNEDYHTKKQNREICWSELDSYHQWVTSHKKALSDAVTEVATQKCLKEAKLKLAVLRKELESERLSGNTERFVEIEQKIADFDVSSVAQSMLDEEIANGAHDWMKISASFLDGKQSPESCRSFWNLYLHPRINKTPYTEDEEGKLLELAKKYNHQDWDKIAEELGTNRSGYQCFIVYQNKLNVSLKRNTWDPAEDKKLLRAVEKYKIGNFIPWGKVAYDMENRTKTQVFNRWTYSLNPAIKKGRFTEEEDIMILAGVQMWGEDFQRIANFLKDRTTCQVRDRYKHYLNRPGNGVPWTVDDDKNLIELTEKHGRNWAKISKWFPTKDRTQVRHRFTTLSRWRAKNPDSPISEAPARVYNPNIYSQFQEQWDKARAILSCDNLEDMVKAKNNLITSLVKKKKKSILDVPKKKKQSPIEADLVNYFRCSYDLPGGPKKLNVRREEAQKYAKELVMLLKLLNSKLNLPCFEEIQTDTSLTPADRDILANLVLDTIDFKDFPETILESNVLGNTNPDLETSENTTAQLFSDDTVFYEDDSPLQGCPKNIDYIPSHNYASLYVDLPVMNFAQDEVVADRNQDPAFFEPPLKQPSICHKPIKSSSAKGKGMFIFPPNLTTLVGLRTFLLNRRNLINLSNKNLDKEDLSEVSFEKLEEAKKKFDERMFCLFLWPALMSRYRPNDSSNIFNDDKDDEVFVPNPVPIGRSRGKKGQKKNADCTTEQDPGNPSGSTNQLIVVNVENSSQQWSFPLISEGVSNQACKRGFDPSIPSTSGLPAKRRKVMEMESDDDPDDPGVM</sequence>
<evidence type="ECO:0000256" key="1">
    <source>
        <dbReference type="ARBA" id="ARBA00004123"/>
    </source>
</evidence>
<keyword evidence="8" id="KW-1185">Reference proteome</keyword>
<dbReference type="PROSITE" id="PS50090">
    <property type="entry name" value="MYB_LIKE"/>
    <property type="match status" value="4"/>
</dbReference>
<dbReference type="PANTHER" id="PTHR46621">
    <property type="entry name" value="SNRNA-ACTIVATING PROTEIN COMPLEX SUBUNIT 4"/>
    <property type="match status" value="1"/>
</dbReference>
<dbReference type="SMART" id="SM00717">
    <property type="entry name" value="SANT"/>
    <property type="match status" value="5"/>
</dbReference>
<reference evidence="9" key="1">
    <citation type="submission" date="2025-08" db="UniProtKB">
        <authorList>
            <consortium name="RefSeq"/>
        </authorList>
    </citation>
    <scope>IDENTIFICATION</scope>
    <source>
        <tissue evidence="9">Whole organism</tissue>
    </source>
</reference>
<dbReference type="GeneID" id="113206136"/>
<dbReference type="GO" id="GO:0000978">
    <property type="term" value="F:RNA polymerase II cis-regulatory region sequence-specific DNA binding"/>
    <property type="evidence" value="ECO:0007669"/>
    <property type="project" value="TreeGrafter"/>
</dbReference>
<feature type="region of interest" description="Disordered" evidence="7">
    <location>
        <begin position="904"/>
        <end position="941"/>
    </location>
</feature>
<feature type="region of interest" description="Disordered" evidence="7">
    <location>
        <begin position="33"/>
        <end position="58"/>
    </location>
</feature>
<dbReference type="GO" id="GO:0005634">
    <property type="term" value="C:nucleus"/>
    <property type="evidence" value="ECO:0007669"/>
    <property type="project" value="UniProtKB-SubCell"/>
</dbReference>
<keyword evidence="3" id="KW-0238">DNA-binding</keyword>
<dbReference type="GO" id="GO:0001006">
    <property type="term" value="F:RNA polymerase III type 3 promoter sequence-specific DNA binding"/>
    <property type="evidence" value="ECO:0007669"/>
    <property type="project" value="TreeGrafter"/>
</dbReference>
<dbReference type="InterPro" id="IPR009057">
    <property type="entry name" value="Homeodomain-like_sf"/>
</dbReference>
<protein>
    <submittedName>
        <fullName evidence="9">snRNA-activating protein complex subunit 4</fullName>
    </submittedName>
</protein>
<comment type="subcellular location">
    <subcellularLocation>
        <location evidence="1">Nucleus</location>
    </subcellularLocation>
</comment>
<dbReference type="CTD" id="40949"/>
<dbReference type="InterPro" id="IPR001005">
    <property type="entry name" value="SANT/Myb"/>
</dbReference>
<gene>
    <name evidence="9" type="primary">LOC113206136</name>
</gene>
<dbReference type="GO" id="GO:0019185">
    <property type="term" value="C:snRNA-activating protein complex"/>
    <property type="evidence" value="ECO:0007669"/>
    <property type="project" value="TreeGrafter"/>
</dbReference>
<dbReference type="SUPFAM" id="SSF46689">
    <property type="entry name" value="Homeodomain-like"/>
    <property type="match status" value="3"/>
</dbReference>
<feature type="coiled-coil region" evidence="6">
    <location>
        <begin position="85"/>
        <end position="116"/>
    </location>
</feature>
<dbReference type="RefSeq" id="XP_026277859.1">
    <property type="nucleotide sequence ID" value="XM_026422074.2"/>
</dbReference>
<dbReference type="OrthoDB" id="2143914at2759"/>
<feature type="compositionally biased region" description="Basic and acidic residues" evidence="7">
    <location>
        <begin position="38"/>
        <end position="47"/>
    </location>
</feature>
<evidence type="ECO:0000256" key="7">
    <source>
        <dbReference type="SAM" id="MobiDB-lite"/>
    </source>
</evidence>
<feature type="compositionally biased region" description="Polar residues" evidence="7">
    <location>
        <begin position="862"/>
        <end position="877"/>
    </location>
</feature>
<accession>A0A6J1SEY0</accession>
<evidence type="ECO:0000256" key="4">
    <source>
        <dbReference type="ARBA" id="ARBA00023163"/>
    </source>
</evidence>
<feature type="compositionally biased region" description="Acidic residues" evidence="7">
    <location>
        <begin position="929"/>
        <end position="941"/>
    </location>
</feature>
<dbReference type="GO" id="GO:0042795">
    <property type="term" value="P:snRNA transcription by RNA polymerase II"/>
    <property type="evidence" value="ECO:0007669"/>
    <property type="project" value="TreeGrafter"/>
</dbReference>
<dbReference type="CDD" id="cd00167">
    <property type="entry name" value="SANT"/>
    <property type="match status" value="3"/>
</dbReference>
<evidence type="ECO:0000256" key="6">
    <source>
        <dbReference type="SAM" id="Coils"/>
    </source>
</evidence>
<dbReference type="InterPro" id="IPR051575">
    <property type="entry name" value="Myb-like_DNA-bd"/>
</dbReference>
<proteinExistence type="predicted"/>